<dbReference type="PATRIC" id="fig|1280950.3.peg.3377"/>
<keyword evidence="2 11" id="KW-0813">Transport</keyword>
<dbReference type="InterPro" id="IPR000531">
    <property type="entry name" value="Beta-barrel_TonB"/>
</dbReference>
<dbReference type="GO" id="GO:0006826">
    <property type="term" value="P:iron ion transport"/>
    <property type="evidence" value="ECO:0007669"/>
    <property type="project" value="UniProtKB-KW"/>
</dbReference>
<keyword evidence="3 11" id="KW-1134">Transmembrane beta strand</keyword>
<dbReference type="AlphaFoldDB" id="A0A059F9Q0"/>
<evidence type="ECO:0000256" key="4">
    <source>
        <dbReference type="ARBA" id="ARBA00022496"/>
    </source>
</evidence>
<dbReference type="EMBL" id="ARYK01000013">
    <property type="protein sequence ID" value="KCZ87339.1"/>
    <property type="molecule type" value="Genomic_DNA"/>
</dbReference>
<comment type="similarity">
    <text evidence="11 12">Belongs to the TonB-dependent receptor family.</text>
</comment>
<gene>
    <name evidence="16" type="ORF">HJO_16872</name>
</gene>
<keyword evidence="10 11" id="KW-0998">Cell outer membrane</keyword>
<evidence type="ECO:0000259" key="14">
    <source>
        <dbReference type="Pfam" id="PF00593"/>
    </source>
</evidence>
<protein>
    <submittedName>
        <fullName evidence="16">TonB-dependent receptor</fullName>
    </submittedName>
</protein>
<evidence type="ECO:0000256" key="8">
    <source>
        <dbReference type="ARBA" id="ARBA00023077"/>
    </source>
</evidence>
<dbReference type="Pfam" id="PF00593">
    <property type="entry name" value="TonB_dep_Rec_b-barrel"/>
    <property type="match status" value="1"/>
</dbReference>
<name>A0A059F9Q0_9PROT</name>
<keyword evidence="6" id="KW-0408">Iron</keyword>
<evidence type="ECO:0000256" key="5">
    <source>
        <dbReference type="ARBA" id="ARBA00022692"/>
    </source>
</evidence>
<keyword evidence="8 12" id="KW-0798">TonB box</keyword>
<dbReference type="OrthoDB" id="7313036at2"/>
<accession>A0A059F9Q0</accession>
<dbReference type="Proteomes" id="UP000025171">
    <property type="component" value="Unassembled WGS sequence"/>
</dbReference>
<proteinExistence type="inferred from homology"/>
<dbReference type="RefSeq" id="WP_035619402.1">
    <property type="nucleotide sequence ID" value="NZ_ARYK01000013.1"/>
</dbReference>
<keyword evidence="5 11" id="KW-0812">Transmembrane</keyword>
<dbReference type="STRING" id="1280950.HJO_16872"/>
<evidence type="ECO:0000313" key="17">
    <source>
        <dbReference type="Proteomes" id="UP000025171"/>
    </source>
</evidence>
<evidence type="ECO:0000259" key="15">
    <source>
        <dbReference type="Pfam" id="PF07715"/>
    </source>
</evidence>
<evidence type="ECO:0000256" key="12">
    <source>
        <dbReference type="RuleBase" id="RU003357"/>
    </source>
</evidence>
<dbReference type="PANTHER" id="PTHR32552:SF81">
    <property type="entry name" value="TONB-DEPENDENT OUTER MEMBRANE RECEPTOR"/>
    <property type="match status" value="1"/>
</dbReference>
<dbReference type="InterPro" id="IPR039426">
    <property type="entry name" value="TonB-dep_rcpt-like"/>
</dbReference>
<dbReference type="Gene3D" id="2.40.170.20">
    <property type="entry name" value="TonB-dependent receptor, beta-barrel domain"/>
    <property type="match status" value="1"/>
</dbReference>
<dbReference type="eggNOG" id="COG4773">
    <property type="taxonomic scope" value="Bacteria"/>
</dbReference>
<reference evidence="16 17" key="1">
    <citation type="journal article" date="2014" name="Antonie Van Leeuwenhoek">
        <title>Hyphomonas beringensis sp. nov. and Hyphomonas chukchiensis sp. nov., isolated from surface seawater of the Bering Sea and Chukchi Sea.</title>
        <authorList>
            <person name="Li C."/>
            <person name="Lai Q."/>
            <person name="Li G."/>
            <person name="Dong C."/>
            <person name="Wang J."/>
            <person name="Liao Y."/>
            <person name="Shao Z."/>
        </authorList>
    </citation>
    <scope>NUCLEOTIDE SEQUENCE [LARGE SCALE GENOMIC DNA]</scope>
    <source>
        <strain evidence="16 17">MHS-2</strain>
    </source>
</reference>
<comment type="caution">
    <text evidence="16">The sequence shown here is derived from an EMBL/GenBank/DDBJ whole genome shotgun (WGS) entry which is preliminary data.</text>
</comment>
<dbReference type="InterPro" id="IPR012910">
    <property type="entry name" value="Plug_dom"/>
</dbReference>
<evidence type="ECO:0000256" key="7">
    <source>
        <dbReference type="ARBA" id="ARBA00023065"/>
    </source>
</evidence>
<evidence type="ECO:0000313" key="16">
    <source>
        <dbReference type="EMBL" id="KCZ87339.1"/>
    </source>
</evidence>
<dbReference type="PANTHER" id="PTHR32552">
    <property type="entry name" value="FERRICHROME IRON RECEPTOR-RELATED"/>
    <property type="match status" value="1"/>
</dbReference>
<evidence type="ECO:0000256" key="2">
    <source>
        <dbReference type="ARBA" id="ARBA00022448"/>
    </source>
</evidence>
<sequence length="753" mass="81320">MPYRPALRALLLASGLSATPLIALPGMAQEAETEARLPQVTVTAQRVEQNLQDVPISVTTVADEKLDVLKASGADVRFLSARVPSVIAESSFGRAFPRFYIRGIGNIDFDLNSSQPVSLVYDDVPYESPILKGFPVFDLAGIEVLRGPQGTLFGRNTPGGIIKFDSARPVHELEGYARASYGTYNTRDLEGAINLPVFKDQLAVRLSGLYQERDAYVDNAFTSEKDRYEGFKEVAGRAQVLFTPTGTDFSALLNLHGRTNDGDARLFRANIIDPGSNGVGSNFDRDTVYFDGDNFLTQDAHGVTLRLDQALTDAINVTYVFGNEQATIASRGDIDGGFGATFLGAGNYGPGPIPFPSESSGAVDALHQTTNEIRVAFDNGGPVRAQAGVFVFDEKVSITSKSFDTLAPGRPVNGIATRENQTDSTGIFVSLAYDLTDRLTLSGGARWTDESKDFAVERTLGPFGAPPLGPITGSVGDDQVSWDVSAAYQATDAINLYARIAKGFRGPSTQGRLVFGDTVSSAGTETVLSYEAGVKSELFDHRVRLNTNVFFYDFSDQQLTIVGGTNNTVALFNADKSEGYGFEADIEATPIEHLLLTGGLSYNKTEFKDDVLLAPGCGGGCTVTDPAVYAADGTTLLGYDISGNSFPNAPEWIANFTARYAIPFRSGEFYGYTDWAYKGDSNFFLYESLEYGQDGYWEGGLKVGYKADAGYDVSVFGRNIMDEDALTGAIDFNNLTGFVNEPATWGIQLRWDF</sequence>
<feature type="signal peptide" evidence="13">
    <location>
        <begin position="1"/>
        <end position="23"/>
    </location>
</feature>
<feature type="chain" id="PRO_5001577889" evidence="13">
    <location>
        <begin position="24"/>
        <end position="753"/>
    </location>
</feature>
<keyword evidence="9 11" id="KW-0472">Membrane</keyword>
<keyword evidence="4" id="KW-0410">Iron transport</keyword>
<dbReference type="SUPFAM" id="SSF56935">
    <property type="entry name" value="Porins"/>
    <property type="match status" value="1"/>
</dbReference>
<dbReference type="GO" id="GO:0009279">
    <property type="term" value="C:cell outer membrane"/>
    <property type="evidence" value="ECO:0007669"/>
    <property type="project" value="UniProtKB-SubCell"/>
</dbReference>
<dbReference type="PROSITE" id="PS52016">
    <property type="entry name" value="TONB_DEPENDENT_REC_3"/>
    <property type="match status" value="1"/>
</dbReference>
<feature type="domain" description="TonB-dependent receptor plug" evidence="15">
    <location>
        <begin position="51"/>
        <end position="161"/>
    </location>
</feature>
<evidence type="ECO:0000256" key="10">
    <source>
        <dbReference type="ARBA" id="ARBA00023237"/>
    </source>
</evidence>
<evidence type="ECO:0000256" key="1">
    <source>
        <dbReference type="ARBA" id="ARBA00004571"/>
    </source>
</evidence>
<organism evidence="16 17">
    <name type="scientific">Hyphomonas johnsonii MHS-2</name>
    <dbReference type="NCBI Taxonomy" id="1280950"/>
    <lineage>
        <taxon>Bacteria</taxon>
        <taxon>Pseudomonadati</taxon>
        <taxon>Pseudomonadota</taxon>
        <taxon>Alphaproteobacteria</taxon>
        <taxon>Hyphomonadales</taxon>
        <taxon>Hyphomonadaceae</taxon>
        <taxon>Hyphomonas</taxon>
    </lineage>
</organism>
<keyword evidence="17" id="KW-1185">Reference proteome</keyword>
<keyword evidence="7" id="KW-0406">Ion transport</keyword>
<keyword evidence="13" id="KW-0732">Signal</keyword>
<keyword evidence="16" id="KW-0675">Receptor</keyword>
<evidence type="ECO:0000256" key="3">
    <source>
        <dbReference type="ARBA" id="ARBA00022452"/>
    </source>
</evidence>
<dbReference type="Pfam" id="PF07715">
    <property type="entry name" value="Plug"/>
    <property type="match status" value="1"/>
</dbReference>
<feature type="domain" description="TonB-dependent receptor-like beta-barrel" evidence="14">
    <location>
        <begin position="256"/>
        <end position="720"/>
    </location>
</feature>
<comment type="subcellular location">
    <subcellularLocation>
        <location evidence="1 11">Cell outer membrane</location>
        <topology evidence="1 11">Multi-pass membrane protein</topology>
    </subcellularLocation>
</comment>
<evidence type="ECO:0000256" key="9">
    <source>
        <dbReference type="ARBA" id="ARBA00023136"/>
    </source>
</evidence>
<evidence type="ECO:0000256" key="11">
    <source>
        <dbReference type="PROSITE-ProRule" id="PRU01360"/>
    </source>
</evidence>
<evidence type="ECO:0000256" key="6">
    <source>
        <dbReference type="ARBA" id="ARBA00023004"/>
    </source>
</evidence>
<dbReference type="InterPro" id="IPR036942">
    <property type="entry name" value="Beta-barrel_TonB_sf"/>
</dbReference>
<evidence type="ECO:0000256" key="13">
    <source>
        <dbReference type="SAM" id="SignalP"/>
    </source>
</evidence>